<dbReference type="Pfam" id="PF17676">
    <property type="entry name" value="Peptidase_S66C"/>
    <property type="match status" value="1"/>
</dbReference>
<sequence>MPAHELIQPPKARAEDRVAVLSPAWAAPAHFPAIHEQAMRRLADLTGLVPVEYPTTRLPDASPSARAADLMSAFSDPSIRAILATICGDDQILVIPHLDAEAIRGDPKPFVGYSDNTNLHHWLWTNGVASFYGGSTQVHLGAGPDVDAVHARSLRAALLDGGVLDVVEPGESEDFGVPWTDPRSLSEFGRRESTEPWSWAGGAGALSGRTWGGCLEVIDQVLVADRFPFAPEVLDGSVLLVETSELLPPADWVTRVLRAMGERGLLSPLAGVIAARPPASSLEVMPAPEDRAAYRAAQRDAIVTTIARYNPDAVVCVGPPFGHTRPQWILPYGGEVSCDPIAGSITADYGTAD</sequence>
<dbReference type="Gene3D" id="3.50.30.60">
    <property type="entry name" value="LD-carboxypeptidase A C-terminal domain-like"/>
    <property type="match status" value="1"/>
</dbReference>
<dbReference type="RefSeq" id="WP_129233074.1">
    <property type="nucleotide sequence ID" value="NZ_SDPL01000007.1"/>
</dbReference>
<dbReference type="PANTHER" id="PTHR30237">
    <property type="entry name" value="MURAMOYLTETRAPEPTIDE CARBOXYPEPTIDASE"/>
    <property type="match status" value="1"/>
</dbReference>
<dbReference type="GO" id="GO:0004180">
    <property type="term" value="F:carboxypeptidase activity"/>
    <property type="evidence" value="ECO:0007669"/>
    <property type="project" value="UniProtKB-KW"/>
</dbReference>
<organism evidence="5 6">
    <name type="scientific">Agromyces binzhouensis</name>
    <dbReference type="NCBI Taxonomy" id="1817495"/>
    <lineage>
        <taxon>Bacteria</taxon>
        <taxon>Bacillati</taxon>
        <taxon>Actinomycetota</taxon>
        <taxon>Actinomycetes</taxon>
        <taxon>Micrococcales</taxon>
        <taxon>Microbacteriaceae</taxon>
        <taxon>Agromyces</taxon>
    </lineage>
</organism>
<dbReference type="InterPro" id="IPR040921">
    <property type="entry name" value="Peptidase_S66C"/>
</dbReference>
<dbReference type="Gene3D" id="3.40.50.10740">
    <property type="entry name" value="Class I glutamine amidotransferase-like"/>
    <property type="match status" value="1"/>
</dbReference>
<evidence type="ECO:0000256" key="1">
    <source>
        <dbReference type="ARBA" id="ARBA00010233"/>
    </source>
</evidence>
<feature type="domain" description="LD-carboxypeptidase C-terminal" evidence="4">
    <location>
        <begin position="207"/>
        <end position="336"/>
    </location>
</feature>
<keyword evidence="2" id="KW-0378">Hydrolase</keyword>
<evidence type="ECO:0000256" key="2">
    <source>
        <dbReference type="ARBA" id="ARBA00022801"/>
    </source>
</evidence>
<dbReference type="PANTHER" id="PTHR30237:SF4">
    <property type="entry name" value="LD-CARBOXYPEPTIDASE C-TERMINAL DOMAIN-CONTAINING PROTEIN"/>
    <property type="match status" value="1"/>
</dbReference>
<dbReference type="Pfam" id="PF02016">
    <property type="entry name" value="Peptidase_S66"/>
    <property type="match status" value="1"/>
</dbReference>
<dbReference type="EMBL" id="SDPL01000007">
    <property type="protein sequence ID" value="RXZ51709.1"/>
    <property type="molecule type" value="Genomic_DNA"/>
</dbReference>
<evidence type="ECO:0000259" key="4">
    <source>
        <dbReference type="Pfam" id="PF17676"/>
    </source>
</evidence>
<comment type="similarity">
    <text evidence="1">Belongs to the peptidase S66 family.</text>
</comment>
<evidence type="ECO:0000313" key="5">
    <source>
        <dbReference type="EMBL" id="RXZ51709.1"/>
    </source>
</evidence>
<keyword evidence="5" id="KW-0645">Protease</keyword>
<feature type="domain" description="LD-carboxypeptidase N-terminal" evidence="3">
    <location>
        <begin position="18"/>
        <end position="133"/>
    </location>
</feature>
<protein>
    <submittedName>
        <fullName evidence="5">LD-carboxypeptidase</fullName>
    </submittedName>
</protein>
<gene>
    <name evidence="5" type="ORF">ESO86_01210</name>
</gene>
<comment type="caution">
    <text evidence="5">The sequence shown here is derived from an EMBL/GenBank/DDBJ whole genome shotgun (WGS) entry which is preliminary data.</text>
</comment>
<dbReference type="InterPro" id="IPR040449">
    <property type="entry name" value="Peptidase_S66_N"/>
</dbReference>
<dbReference type="AlphaFoldDB" id="A0A4Q2JY45"/>
<name>A0A4Q2JY45_9MICO</name>
<proteinExistence type="inferred from homology"/>
<dbReference type="InterPro" id="IPR029062">
    <property type="entry name" value="Class_I_gatase-like"/>
</dbReference>
<accession>A0A4Q2JY45</accession>
<dbReference type="CDD" id="cd07062">
    <property type="entry name" value="Peptidase_S66_mccF_like"/>
    <property type="match status" value="1"/>
</dbReference>
<dbReference type="OrthoDB" id="9807329at2"/>
<evidence type="ECO:0000259" key="3">
    <source>
        <dbReference type="Pfam" id="PF02016"/>
    </source>
</evidence>
<dbReference type="InterPro" id="IPR027461">
    <property type="entry name" value="Carboxypeptidase_A_C_sf"/>
</dbReference>
<reference evidence="5 6" key="1">
    <citation type="submission" date="2019-01" db="EMBL/GenBank/DDBJ databases">
        <authorList>
            <person name="Li J."/>
        </authorList>
    </citation>
    <scope>NUCLEOTIDE SEQUENCE [LARGE SCALE GENOMIC DNA]</scope>
    <source>
        <strain evidence="5 6">CGMCC 4.7180</strain>
    </source>
</reference>
<dbReference type="SUPFAM" id="SSF141986">
    <property type="entry name" value="LD-carboxypeptidase A C-terminal domain-like"/>
    <property type="match status" value="1"/>
</dbReference>
<evidence type="ECO:0000313" key="6">
    <source>
        <dbReference type="Proteomes" id="UP000292881"/>
    </source>
</evidence>
<dbReference type="InterPro" id="IPR027478">
    <property type="entry name" value="LdcA_N"/>
</dbReference>
<keyword evidence="5" id="KW-0121">Carboxypeptidase</keyword>
<dbReference type="SUPFAM" id="SSF52317">
    <property type="entry name" value="Class I glutamine amidotransferase-like"/>
    <property type="match status" value="1"/>
</dbReference>
<keyword evidence="6" id="KW-1185">Reference proteome</keyword>
<dbReference type="Proteomes" id="UP000292881">
    <property type="component" value="Unassembled WGS sequence"/>
</dbReference>
<dbReference type="InterPro" id="IPR003507">
    <property type="entry name" value="S66_fam"/>
</dbReference>